<dbReference type="AlphaFoldDB" id="A0AA86GL66"/>
<keyword evidence="1" id="KW-0812">Transmembrane</keyword>
<protein>
    <submittedName>
        <fullName evidence="2">Membrane protein</fullName>
    </submittedName>
</protein>
<evidence type="ECO:0000256" key="1">
    <source>
        <dbReference type="SAM" id="Phobius"/>
    </source>
</evidence>
<keyword evidence="1" id="KW-1133">Transmembrane helix</keyword>
<dbReference type="Proteomes" id="UP000058599">
    <property type="component" value="Chromosome"/>
</dbReference>
<proteinExistence type="predicted"/>
<feature type="transmembrane region" description="Helical" evidence="1">
    <location>
        <begin position="122"/>
        <end position="143"/>
    </location>
</feature>
<evidence type="ECO:0000313" key="3">
    <source>
        <dbReference type="Proteomes" id="UP000058599"/>
    </source>
</evidence>
<name>A0AA86GL66_9SPHN</name>
<dbReference type="RefSeq" id="WP_067182793.1">
    <property type="nucleotide sequence ID" value="NZ_CP012199.1"/>
</dbReference>
<dbReference type="KEGG" id="sgi:SGRAN_1798"/>
<dbReference type="EMBL" id="CP012199">
    <property type="protein sequence ID" value="AMG74176.1"/>
    <property type="molecule type" value="Genomic_DNA"/>
</dbReference>
<reference evidence="2 3" key="1">
    <citation type="journal article" date="2016" name="BMC Genomics">
        <title>Genomic analysis of the nitrate-respiring Sphingopyxis granuli (formerly Sphingomonas macrogoltabida) strain TFA.</title>
        <authorList>
            <person name="Garcia-Romero I."/>
            <person name="Perez-Pulido A.J."/>
            <person name="Gonzalez-Flores Y.E."/>
            <person name="Reyes-Ramirez F."/>
            <person name="Santero E."/>
            <person name="Floriano B."/>
        </authorList>
    </citation>
    <scope>NUCLEOTIDE SEQUENCE [LARGE SCALE GENOMIC DNA]</scope>
    <source>
        <strain evidence="2 3">TFA</strain>
    </source>
</reference>
<keyword evidence="3" id="KW-1185">Reference proteome</keyword>
<accession>A0AA86GL66</accession>
<sequence>MRLLKDNSLTLVLLLLFAASIVGQWLAGWHVAIEDATRHGAVAPSLLSYTISPEFLSSVFENWESEFLQMSAYVVLTAILIQRGSAESKGPDSPPRDADLAVQAMKPGAPAILRKGRLARALYARSLGIVLFILFLLSFLMHWTQSAKAAAQEAAEHGEAALSTIAYLGDPQLWFESFQNWQSEFLSTAVLVVLSIFLRQRESPESKAVAAPHAHTGAE</sequence>
<keyword evidence="1" id="KW-0472">Membrane</keyword>
<dbReference type="InterPro" id="IPR046657">
    <property type="entry name" value="DUF6766"/>
</dbReference>
<gene>
    <name evidence="2" type="ORF">SGRAN_1798</name>
</gene>
<evidence type="ECO:0000313" key="2">
    <source>
        <dbReference type="EMBL" id="AMG74176.1"/>
    </source>
</evidence>
<organism evidence="2 3">
    <name type="scientific">Sphingopyxis granuli</name>
    <dbReference type="NCBI Taxonomy" id="267128"/>
    <lineage>
        <taxon>Bacteria</taxon>
        <taxon>Pseudomonadati</taxon>
        <taxon>Pseudomonadota</taxon>
        <taxon>Alphaproteobacteria</taxon>
        <taxon>Sphingomonadales</taxon>
        <taxon>Sphingomonadaceae</taxon>
        <taxon>Sphingopyxis</taxon>
    </lineage>
</organism>
<dbReference type="Pfam" id="PF20554">
    <property type="entry name" value="DUF6766"/>
    <property type="match status" value="1"/>
</dbReference>